<dbReference type="STRING" id="1798401.A2363_04245"/>
<dbReference type="EMBL" id="MFKE01000008">
    <property type="protein sequence ID" value="OGG35700.1"/>
    <property type="molecule type" value="Genomic_DNA"/>
</dbReference>
<dbReference type="Proteomes" id="UP000176186">
    <property type="component" value="Unassembled WGS sequence"/>
</dbReference>
<comment type="caution">
    <text evidence="2">The sequence shown here is derived from an EMBL/GenBank/DDBJ whole genome shotgun (WGS) entry which is preliminary data.</text>
</comment>
<dbReference type="InterPro" id="IPR010982">
    <property type="entry name" value="Lambda_DNA-bd_dom_sf"/>
</dbReference>
<dbReference type="Pfam" id="PF01381">
    <property type="entry name" value="HTH_3"/>
    <property type="match status" value="1"/>
</dbReference>
<dbReference type="CDD" id="cd00093">
    <property type="entry name" value="HTH_XRE"/>
    <property type="match status" value="1"/>
</dbReference>
<reference evidence="2 3" key="1">
    <citation type="journal article" date="2016" name="Nat. Commun.">
        <title>Thousands of microbial genomes shed light on interconnected biogeochemical processes in an aquifer system.</title>
        <authorList>
            <person name="Anantharaman K."/>
            <person name="Brown C.T."/>
            <person name="Hug L.A."/>
            <person name="Sharon I."/>
            <person name="Castelle C.J."/>
            <person name="Probst A.J."/>
            <person name="Thomas B.C."/>
            <person name="Singh A."/>
            <person name="Wilkins M.J."/>
            <person name="Karaoz U."/>
            <person name="Brodie E.L."/>
            <person name="Williams K.H."/>
            <person name="Hubbard S.S."/>
            <person name="Banfield J.F."/>
        </authorList>
    </citation>
    <scope>NUCLEOTIDE SEQUENCE [LARGE SCALE GENOMIC DNA]</scope>
</reference>
<accession>A0A1F6BFL3</accession>
<evidence type="ECO:0000313" key="3">
    <source>
        <dbReference type="Proteomes" id="UP000176186"/>
    </source>
</evidence>
<dbReference type="PROSITE" id="PS50943">
    <property type="entry name" value="HTH_CROC1"/>
    <property type="match status" value="1"/>
</dbReference>
<evidence type="ECO:0000313" key="2">
    <source>
        <dbReference type="EMBL" id="OGG35700.1"/>
    </source>
</evidence>
<dbReference type="GO" id="GO:0003677">
    <property type="term" value="F:DNA binding"/>
    <property type="evidence" value="ECO:0007669"/>
    <property type="project" value="InterPro"/>
</dbReference>
<feature type="domain" description="HTH cro/C1-type" evidence="1">
    <location>
        <begin position="41"/>
        <end position="93"/>
    </location>
</feature>
<dbReference type="InterPro" id="IPR001387">
    <property type="entry name" value="Cro/C1-type_HTH"/>
</dbReference>
<proteinExistence type="predicted"/>
<evidence type="ECO:0000259" key="1">
    <source>
        <dbReference type="PROSITE" id="PS50943"/>
    </source>
</evidence>
<gene>
    <name evidence="2" type="ORF">A2363_04245</name>
</gene>
<sequence>MMKLISFDEDLKQQLKDPAFKREYDALEPEYAVIRAVIGKRIEKKMSQKQLARKVGTKQSAISRLESGTSNPSVKFLQKVATALGARLSISFV</sequence>
<dbReference type="SUPFAM" id="SSF47413">
    <property type="entry name" value="lambda repressor-like DNA-binding domains"/>
    <property type="match status" value="1"/>
</dbReference>
<organism evidence="2 3">
    <name type="scientific">Candidatus Gottesmanbacteria bacterium RIFOXYB1_FULL_47_11</name>
    <dbReference type="NCBI Taxonomy" id="1798401"/>
    <lineage>
        <taxon>Bacteria</taxon>
        <taxon>Candidatus Gottesmaniibacteriota</taxon>
    </lineage>
</organism>
<dbReference type="SMART" id="SM00530">
    <property type="entry name" value="HTH_XRE"/>
    <property type="match status" value="1"/>
</dbReference>
<protein>
    <submittedName>
        <fullName evidence="2">Transcriptional regulator</fullName>
    </submittedName>
</protein>
<dbReference type="Gene3D" id="1.10.260.40">
    <property type="entry name" value="lambda repressor-like DNA-binding domains"/>
    <property type="match status" value="1"/>
</dbReference>
<name>A0A1F6BFL3_9BACT</name>
<dbReference type="AlphaFoldDB" id="A0A1F6BFL3"/>